<evidence type="ECO:0000259" key="7">
    <source>
        <dbReference type="Pfam" id="PF13906"/>
    </source>
</evidence>
<keyword evidence="2 6" id="KW-0812">Transmembrane</keyword>
<evidence type="ECO:0000313" key="8">
    <source>
        <dbReference type="EMBL" id="GMI34578.1"/>
    </source>
</evidence>
<dbReference type="Pfam" id="PF13906">
    <property type="entry name" value="AA_permease_C"/>
    <property type="match status" value="1"/>
</dbReference>
<dbReference type="GO" id="GO:0016020">
    <property type="term" value="C:membrane"/>
    <property type="evidence" value="ECO:0007669"/>
    <property type="project" value="UniProtKB-SubCell"/>
</dbReference>
<feature type="compositionally biased region" description="Basic and acidic residues" evidence="5">
    <location>
        <begin position="529"/>
        <end position="542"/>
    </location>
</feature>
<evidence type="ECO:0000256" key="3">
    <source>
        <dbReference type="ARBA" id="ARBA00022989"/>
    </source>
</evidence>
<dbReference type="GO" id="GO:0015171">
    <property type="term" value="F:amino acid transmembrane transporter activity"/>
    <property type="evidence" value="ECO:0007669"/>
    <property type="project" value="TreeGrafter"/>
</dbReference>
<feature type="transmembrane region" description="Helical" evidence="6">
    <location>
        <begin position="287"/>
        <end position="310"/>
    </location>
</feature>
<evidence type="ECO:0000256" key="2">
    <source>
        <dbReference type="ARBA" id="ARBA00022692"/>
    </source>
</evidence>
<evidence type="ECO:0000256" key="4">
    <source>
        <dbReference type="ARBA" id="ARBA00023136"/>
    </source>
</evidence>
<dbReference type="Gene3D" id="1.20.1740.10">
    <property type="entry name" value="Amino acid/polyamine transporter I"/>
    <property type="match status" value="1"/>
</dbReference>
<dbReference type="OrthoDB" id="5982228at2759"/>
<dbReference type="PROSITE" id="PS51257">
    <property type="entry name" value="PROKAR_LIPOPROTEIN"/>
    <property type="match status" value="1"/>
</dbReference>
<feature type="transmembrane region" description="Helical" evidence="6">
    <location>
        <begin position="159"/>
        <end position="181"/>
    </location>
</feature>
<proteinExistence type="predicted"/>
<feature type="transmembrane region" description="Helical" evidence="6">
    <location>
        <begin position="457"/>
        <end position="476"/>
    </location>
</feature>
<reference evidence="9" key="1">
    <citation type="journal article" date="2023" name="Commun. Biol.">
        <title>Genome analysis of Parmales, the sister group of diatoms, reveals the evolutionary specialization of diatoms from phago-mixotrophs to photoautotrophs.</title>
        <authorList>
            <person name="Ban H."/>
            <person name="Sato S."/>
            <person name="Yoshikawa S."/>
            <person name="Yamada K."/>
            <person name="Nakamura Y."/>
            <person name="Ichinomiya M."/>
            <person name="Sato N."/>
            <person name="Blanc-Mathieu R."/>
            <person name="Endo H."/>
            <person name="Kuwata A."/>
            <person name="Ogata H."/>
        </authorList>
    </citation>
    <scope>NUCLEOTIDE SEQUENCE [LARGE SCALE GENOMIC DNA]</scope>
</reference>
<organism evidence="8 9">
    <name type="scientific">Triparma columacea</name>
    <dbReference type="NCBI Taxonomy" id="722753"/>
    <lineage>
        <taxon>Eukaryota</taxon>
        <taxon>Sar</taxon>
        <taxon>Stramenopiles</taxon>
        <taxon>Ochrophyta</taxon>
        <taxon>Bolidophyceae</taxon>
        <taxon>Parmales</taxon>
        <taxon>Triparmaceae</taxon>
        <taxon>Triparma</taxon>
    </lineage>
</organism>
<feature type="transmembrane region" description="Helical" evidence="6">
    <location>
        <begin position="482"/>
        <end position="502"/>
    </location>
</feature>
<evidence type="ECO:0000256" key="5">
    <source>
        <dbReference type="SAM" id="MobiDB-lite"/>
    </source>
</evidence>
<keyword evidence="9" id="KW-1185">Reference proteome</keyword>
<feature type="transmembrane region" description="Helical" evidence="6">
    <location>
        <begin position="68"/>
        <end position="92"/>
    </location>
</feature>
<feature type="transmembrane region" description="Helical" evidence="6">
    <location>
        <begin position="130"/>
        <end position="147"/>
    </location>
</feature>
<feature type="transmembrane region" description="Helical" evidence="6">
    <location>
        <begin position="7"/>
        <end position="27"/>
    </location>
</feature>
<dbReference type="PANTHER" id="PTHR43243:SF82">
    <property type="entry name" value="CATIONIC AMINO ACID TRANSPORTER C-TERMINAL DOMAIN-CONTAINING PROTEIN"/>
    <property type="match status" value="1"/>
</dbReference>
<feature type="transmembrane region" description="Helical" evidence="6">
    <location>
        <begin position="33"/>
        <end position="56"/>
    </location>
</feature>
<evidence type="ECO:0000313" key="9">
    <source>
        <dbReference type="Proteomes" id="UP001165065"/>
    </source>
</evidence>
<feature type="domain" description="Cationic amino acid transporter C-terminal" evidence="7">
    <location>
        <begin position="457"/>
        <end position="507"/>
    </location>
</feature>
<evidence type="ECO:0000256" key="1">
    <source>
        <dbReference type="ARBA" id="ARBA00004141"/>
    </source>
</evidence>
<feature type="compositionally biased region" description="Gly residues" evidence="5">
    <location>
        <begin position="543"/>
        <end position="552"/>
    </location>
</feature>
<dbReference type="PANTHER" id="PTHR43243">
    <property type="entry name" value="INNER MEMBRANE TRANSPORTER YGJI-RELATED"/>
    <property type="match status" value="1"/>
</dbReference>
<accession>A0A9W7G6Q7</accession>
<name>A0A9W7G6Q7_9STRA</name>
<keyword evidence="4 6" id="KW-0472">Membrane</keyword>
<dbReference type="PIRSF" id="PIRSF006060">
    <property type="entry name" value="AA_transporter"/>
    <property type="match status" value="1"/>
</dbReference>
<keyword evidence="3 6" id="KW-1133">Transmembrane helix</keyword>
<evidence type="ECO:0000256" key="6">
    <source>
        <dbReference type="SAM" id="Phobius"/>
    </source>
</evidence>
<dbReference type="AlphaFoldDB" id="A0A9W7G6Q7"/>
<comment type="subcellular location">
    <subcellularLocation>
        <location evidence="1">Membrane</location>
        <topology evidence="1">Multi-pass membrane protein</topology>
    </subcellularLocation>
</comment>
<dbReference type="Proteomes" id="UP001165065">
    <property type="component" value="Unassembled WGS sequence"/>
</dbReference>
<gene>
    <name evidence="8" type="ORF">TrCOL_g1282</name>
</gene>
<dbReference type="Pfam" id="PF13520">
    <property type="entry name" value="AA_permease_2"/>
    <property type="match status" value="1"/>
</dbReference>
<feature type="transmembrane region" description="Helical" evidence="6">
    <location>
        <begin position="201"/>
        <end position="222"/>
    </location>
</feature>
<protein>
    <recommendedName>
        <fullName evidence="7">Cationic amino acid transporter C-terminal domain-containing protein</fullName>
    </recommendedName>
</protein>
<dbReference type="InterPro" id="IPR002293">
    <property type="entry name" value="AA/rel_permease1"/>
</dbReference>
<feature type="transmembrane region" description="Helical" evidence="6">
    <location>
        <begin position="344"/>
        <end position="361"/>
    </location>
</feature>
<sequence length="552" mass="58788">MTLKDLVSLGLGGTIGSGIFVLSGFIACRFAGPATPLCFVISGFCAVLSGCCYAELSAKIPVSGSAYAYVYTCMGEYFAVVAAACLTLEYMISGSAVARSWGDKVLEWLKVEMEAGDWAEKVFEPFGPDSFNPLAGLLSGLTVYLLYRGVRESKRVTNVVTVAKVMVVLFMTIGGFFLFKVGNVRPFVPPHSVNPETNKEFVGGFAGVIRGATSSFFGYLGYDEVCCVAGEAINPSVNVPRAVMLTIMGAATLYVMATAALTGMQPYELISESSGFPDAFHYNGATVAAQFAAAGEVFTLPLVVLVSLLAQPRVYYMMSLDGLLPKVFREIDYSGGGEGNLTKGILICGAIMTIIAAFVPFSLLNDMISAGVLVSFSLTDSSLLLLRRTSSGGGSLERSIASINFVSFVGSLIFVRVKNWFGTLTFVFTIFFVCWVARKIGKECPEARMKNGEENLFRTPMVPFLPCTAIFINWYLIAQLEVLGLGLLTVYMGLTTLLYFGYSIRNSIGNNDGWKGGEGGGEGGIELTDKDNVGLLGGEERSGGGGEGGGEI</sequence>
<dbReference type="EMBL" id="BRYA01000044">
    <property type="protein sequence ID" value="GMI34578.1"/>
    <property type="molecule type" value="Genomic_DNA"/>
</dbReference>
<feature type="transmembrane region" description="Helical" evidence="6">
    <location>
        <begin position="420"/>
        <end position="437"/>
    </location>
</feature>
<feature type="transmembrane region" description="Helical" evidence="6">
    <location>
        <begin position="243"/>
        <end position="267"/>
    </location>
</feature>
<feature type="region of interest" description="Disordered" evidence="5">
    <location>
        <begin position="529"/>
        <end position="552"/>
    </location>
</feature>
<comment type="caution">
    <text evidence="8">The sequence shown here is derived from an EMBL/GenBank/DDBJ whole genome shotgun (WGS) entry which is preliminary data.</text>
</comment>
<dbReference type="InterPro" id="IPR029485">
    <property type="entry name" value="CAT_C"/>
</dbReference>